<dbReference type="InterPro" id="IPR001781">
    <property type="entry name" value="Znf_LIM"/>
</dbReference>
<feature type="domain" description="LIM zinc-binding" evidence="6">
    <location>
        <begin position="85"/>
        <end position="144"/>
    </location>
</feature>
<organism evidence="7 8">
    <name type="scientific">Parelaphostrongylus tenuis</name>
    <name type="common">Meningeal worm</name>
    <dbReference type="NCBI Taxonomy" id="148309"/>
    <lineage>
        <taxon>Eukaryota</taxon>
        <taxon>Metazoa</taxon>
        <taxon>Ecdysozoa</taxon>
        <taxon>Nematoda</taxon>
        <taxon>Chromadorea</taxon>
        <taxon>Rhabditida</taxon>
        <taxon>Rhabditina</taxon>
        <taxon>Rhabditomorpha</taxon>
        <taxon>Strongyloidea</taxon>
        <taxon>Metastrongylidae</taxon>
        <taxon>Parelaphostrongylus</taxon>
    </lineage>
</organism>
<dbReference type="EMBL" id="JAHQIW010000161">
    <property type="protein sequence ID" value="KAJ1346354.1"/>
    <property type="molecule type" value="Genomic_DNA"/>
</dbReference>
<evidence type="ECO:0000256" key="1">
    <source>
        <dbReference type="ARBA" id="ARBA00022723"/>
    </source>
</evidence>
<dbReference type="AlphaFoldDB" id="A0AAD5MEB3"/>
<evidence type="ECO:0000256" key="4">
    <source>
        <dbReference type="ARBA" id="ARBA00023038"/>
    </source>
</evidence>
<keyword evidence="2" id="KW-0677">Repeat</keyword>
<keyword evidence="4 5" id="KW-0440">LIM domain</keyword>
<proteinExistence type="predicted"/>
<keyword evidence="8" id="KW-1185">Reference proteome</keyword>
<dbReference type="GO" id="GO:0046872">
    <property type="term" value="F:metal ion binding"/>
    <property type="evidence" value="ECO:0007669"/>
    <property type="project" value="UniProtKB-KW"/>
</dbReference>
<dbReference type="PANTHER" id="PTHR24205">
    <property type="entry name" value="FOUR AND A HALF LIM DOMAINS PROTEIN"/>
    <property type="match status" value="1"/>
</dbReference>
<dbReference type="Proteomes" id="UP001196413">
    <property type="component" value="Unassembled WGS sequence"/>
</dbReference>
<dbReference type="Pfam" id="PF00412">
    <property type="entry name" value="LIM"/>
    <property type="match status" value="2"/>
</dbReference>
<dbReference type="GO" id="GO:0003712">
    <property type="term" value="F:transcription coregulator activity"/>
    <property type="evidence" value="ECO:0007669"/>
    <property type="project" value="TreeGrafter"/>
</dbReference>
<evidence type="ECO:0000256" key="2">
    <source>
        <dbReference type="ARBA" id="ARBA00022737"/>
    </source>
</evidence>
<dbReference type="GO" id="GO:0005634">
    <property type="term" value="C:nucleus"/>
    <property type="evidence" value="ECO:0007669"/>
    <property type="project" value="TreeGrafter"/>
</dbReference>
<dbReference type="PROSITE" id="PS50023">
    <property type="entry name" value="LIM_DOMAIN_2"/>
    <property type="match status" value="1"/>
</dbReference>
<evidence type="ECO:0000259" key="6">
    <source>
        <dbReference type="PROSITE" id="PS50023"/>
    </source>
</evidence>
<dbReference type="PANTHER" id="PTHR24205:SF16">
    <property type="entry name" value="GH01042P-RELATED"/>
    <property type="match status" value="1"/>
</dbReference>
<evidence type="ECO:0000313" key="8">
    <source>
        <dbReference type="Proteomes" id="UP001196413"/>
    </source>
</evidence>
<dbReference type="SMART" id="SM00132">
    <property type="entry name" value="LIM"/>
    <property type="match status" value="2"/>
</dbReference>
<dbReference type="Gene3D" id="2.10.110.10">
    <property type="entry name" value="Cysteine Rich Protein"/>
    <property type="match status" value="2"/>
</dbReference>
<comment type="caution">
    <text evidence="7">The sequence shown here is derived from an EMBL/GenBank/DDBJ whole genome shotgun (WGS) entry which is preliminary data.</text>
</comment>
<evidence type="ECO:0000256" key="5">
    <source>
        <dbReference type="PROSITE-ProRule" id="PRU00125"/>
    </source>
</evidence>
<evidence type="ECO:0000256" key="3">
    <source>
        <dbReference type="ARBA" id="ARBA00022833"/>
    </source>
</evidence>
<keyword evidence="3 5" id="KW-0862">Zinc</keyword>
<gene>
    <name evidence="7" type="ORF">KIN20_001119</name>
</gene>
<evidence type="ECO:0000313" key="7">
    <source>
        <dbReference type="EMBL" id="KAJ1346354.1"/>
    </source>
</evidence>
<accession>A0AAD5MEB3</accession>
<protein>
    <recommendedName>
        <fullName evidence="6">LIM zinc-binding domain-containing protein</fullName>
    </recommendedName>
</protein>
<reference evidence="7" key="1">
    <citation type="submission" date="2021-06" db="EMBL/GenBank/DDBJ databases">
        <title>Parelaphostrongylus tenuis whole genome reference sequence.</title>
        <authorList>
            <person name="Garwood T.J."/>
            <person name="Larsen P.A."/>
            <person name="Fountain-Jones N.M."/>
            <person name="Garbe J.R."/>
            <person name="Macchietto M.G."/>
            <person name="Kania S.A."/>
            <person name="Gerhold R.W."/>
            <person name="Richards J.E."/>
            <person name="Wolf T.M."/>
        </authorList>
    </citation>
    <scope>NUCLEOTIDE SEQUENCE</scope>
    <source>
        <strain evidence="7">MNPRO001-30</strain>
        <tissue evidence="7">Meninges</tissue>
    </source>
</reference>
<dbReference type="SUPFAM" id="SSF57716">
    <property type="entry name" value="Glucocorticoid receptor-like (DNA-binding domain)"/>
    <property type="match status" value="1"/>
</dbReference>
<dbReference type="CDD" id="cd08368">
    <property type="entry name" value="LIM"/>
    <property type="match status" value="2"/>
</dbReference>
<sequence length="150" mass="17423">MVKLRKLHRGKKERSLVICPGCNKSITKEDTEKKEAVYVLGRVWHLKHLACQVCKVPIADAGCRVSPLNKTTPICTDCYMEIYHPPCTTCRLPLRETCLEAMGKKYHHECFRCFKCHGPMPDGKYYILNDNVYDEDCYFSSKSTRENDWI</sequence>
<name>A0AAD5MEB3_PARTN</name>
<dbReference type="PROSITE" id="PS00478">
    <property type="entry name" value="LIM_DOMAIN_1"/>
    <property type="match status" value="2"/>
</dbReference>
<keyword evidence="1 5" id="KW-0479">Metal-binding</keyword>
<dbReference type="GO" id="GO:0030018">
    <property type="term" value="C:Z disc"/>
    <property type="evidence" value="ECO:0007669"/>
    <property type="project" value="TreeGrafter"/>
</dbReference>